<keyword evidence="8 11" id="KW-0411">Iron-sulfur</keyword>
<organism evidence="13 14">
    <name type="scientific">Moritella viscosa</name>
    <dbReference type="NCBI Taxonomy" id="80854"/>
    <lineage>
        <taxon>Bacteria</taxon>
        <taxon>Pseudomonadati</taxon>
        <taxon>Pseudomonadota</taxon>
        <taxon>Gammaproteobacteria</taxon>
        <taxon>Alteromonadales</taxon>
        <taxon>Moritellaceae</taxon>
        <taxon>Moritella</taxon>
    </lineage>
</organism>
<dbReference type="PANTHER" id="PTHR11472">
    <property type="entry name" value="DNA REPAIR DEAD HELICASE RAD3/XP-D SUBFAMILY MEMBER"/>
    <property type="match status" value="1"/>
</dbReference>
<evidence type="ECO:0000256" key="6">
    <source>
        <dbReference type="ARBA" id="ARBA00022840"/>
    </source>
</evidence>
<name>A0A1K9Z1I2_9GAMM</name>
<feature type="domain" description="Helicase ATP-binding" evidence="12">
    <location>
        <begin position="16"/>
        <end position="321"/>
    </location>
</feature>
<evidence type="ECO:0000256" key="5">
    <source>
        <dbReference type="ARBA" id="ARBA00022806"/>
    </source>
</evidence>
<dbReference type="OrthoDB" id="9805194at2"/>
<dbReference type="GO" id="GO:0016887">
    <property type="term" value="F:ATP hydrolysis activity"/>
    <property type="evidence" value="ECO:0007669"/>
    <property type="project" value="RHEA"/>
</dbReference>
<keyword evidence="1 11" id="KW-0004">4Fe-4S</keyword>
<dbReference type="GO" id="GO:0005524">
    <property type="term" value="F:ATP binding"/>
    <property type="evidence" value="ECO:0007669"/>
    <property type="project" value="UniProtKB-UniRule"/>
</dbReference>
<dbReference type="InterPro" id="IPR045028">
    <property type="entry name" value="DinG/Rad3-like"/>
</dbReference>
<evidence type="ECO:0000259" key="12">
    <source>
        <dbReference type="PROSITE" id="PS51193"/>
    </source>
</evidence>
<keyword evidence="7 11" id="KW-0408">Iron</keyword>
<evidence type="ECO:0000256" key="11">
    <source>
        <dbReference type="HAMAP-Rule" id="MF_02205"/>
    </source>
</evidence>
<dbReference type="InterPro" id="IPR014013">
    <property type="entry name" value="Helic_SF1/SF2_ATP-bd_DinG/Rad3"/>
</dbReference>
<dbReference type="PROSITE" id="PS51193">
    <property type="entry name" value="HELICASE_ATP_BIND_2"/>
    <property type="match status" value="1"/>
</dbReference>
<dbReference type="Pfam" id="PF13307">
    <property type="entry name" value="Helicase_C_2"/>
    <property type="match status" value="1"/>
</dbReference>
<dbReference type="SUPFAM" id="SSF52540">
    <property type="entry name" value="P-loop containing nucleoside triphosphate hydrolases"/>
    <property type="match status" value="1"/>
</dbReference>
<dbReference type="InterPro" id="IPR027417">
    <property type="entry name" value="P-loop_NTPase"/>
</dbReference>
<keyword evidence="5 11" id="KW-0347">Helicase</keyword>
<dbReference type="AlphaFoldDB" id="A0A1K9Z1I2"/>
<evidence type="ECO:0000256" key="9">
    <source>
        <dbReference type="ARBA" id="ARBA00023125"/>
    </source>
</evidence>
<evidence type="ECO:0000313" key="14">
    <source>
        <dbReference type="Proteomes" id="UP000183794"/>
    </source>
</evidence>
<evidence type="ECO:0000256" key="7">
    <source>
        <dbReference type="ARBA" id="ARBA00023004"/>
    </source>
</evidence>
<keyword evidence="2 11" id="KW-0479">Metal-binding</keyword>
<dbReference type="EMBL" id="FPLD01000036">
    <property type="protein sequence ID" value="SGY89548.1"/>
    <property type="molecule type" value="Genomic_DNA"/>
</dbReference>
<dbReference type="GO" id="GO:0051539">
    <property type="term" value="F:4 iron, 4 sulfur cluster binding"/>
    <property type="evidence" value="ECO:0007669"/>
    <property type="project" value="UniProtKB-UniRule"/>
</dbReference>
<proteinExistence type="inferred from homology"/>
<evidence type="ECO:0000313" key="13">
    <source>
        <dbReference type="EMBL" id="SGY89548.1"/>
    </source>
</evidence>
<dbReference type="GO" id="GO:0043139">
    <property type="term" value="F:5'-3' DNA helicase activity"/>
    <property type="evidence" value="ECO:0007669"/>
    <property type="project" value="UniProtKB-UniRule"/>
</dbReference>
<dbReference type="GO" id="GO:0033677">
    <property type="term" value="F:DNA/RNA helicase activity"/>
    <property type="evidence" value="ECO:0007669"/>
    <property type="project" value="TreeGrafter"/>
</dbReference>
<keyword evidence="9 11" id="KW-0238">DNA-binding</keyword>
<dbReference type="GO" id="GO:0003677">
    <property type="term" value="F:DNA binding"/>
    <property type="evidence" value="ECO:0007669"/>
    <property type="project" value="UniProtKB-UniRule"/>
</dbReference>
<dbReference type="RefSeq" id="WP_075496989.1">
    <property type="nucleotide sequence ID" value="NZ_CAWRBC010000096.1"/>
</dbReference>
<reference evidence="13 14" key="1">
    <citation type="submission" date="2016-11" db="EMBL/GenBank/DDBJ databases">
        <authorList>
            <person name="Jaros S."/>
            <person name="Januszkiewicz K."/>
            <person name="Wedrychowicz H."/>
        </authorList>
    </citation>
    <scope>NUCLEOTIDE SEQUENCE [LARGE SCALE GENOMIC DNA]</scope>
    <source>
        <strain evidence="13">NVI 5450</strain>
    </source>
</reference>
<dbReference type="HAMAP" id="MF_02205">
    <property type="entry name" value="DinG_proteobact"/>
    <property type="match status" value="1"/>
</dbReference>
<accession>A0A1K9Z1I2</accession>
<dbReference type="Gene3D" id="3.40.50.300">
    <property type="entry name" value="P-loop containing nucleotide triphosphate hydrolases"/>
    <property type="match status" value="2"/>
</dbReference>
<comment type="similarity">
    <text evidence="11">Belongs to the helicase family. DinG subfamily. Type 1 sub-subfamily.</text>
</comment>
<evidence type="ECO:0000256" key="1">
    <source>
        <dbReference type="ARBA" id="ARBA00022485"/>
    </source>
</evidence>
<keyword evidence="6 11" id="KW-0067">ATP-binding</keyword>
<dbReference type="InterPro" id="IPR006555">
    <property type="entry name" value="ATP-dep_Helicase_C"/>
</dbReference>
<keyword evidence="3 11" id="KW-0547">Nucleotide-binding</keyword>
<comment type="function">
    <text evidence="11">DNA-dependent ATPase and 5'-3' DNA helicase. Unwinds D-loops, R-loops, forked DNA and G-quadruplex DNA.</text>
</comment>
<evidence type="ECO:0000256" key="10">
    <source>
        <dbReference type="ARBA" id="ARBA00023235"/>
    </source>
</evidence>
<feature type="binding site" evidence="11">
    <location>
        <position position="203"/>
    </location>
    <ligand>
        <name>[4Fe-4S] cluster</name>
        <dbReference type="ChEBI" id="CHEBI:49883"/>
    </ligand>
</feature>
<dbReference type="Pfam" id="PF06733">
    <property type="entry name" value="DEAD_2"/>
    <property type="match status" value="1"/>
</dbReference>
<dbReference type="SMART" id="SM00491">
    <property type="entry name" value="HELICc2"/>
    <property type="match status" value="1"/>
</dbReference>
<dbReference type="GO" id="GO:0046872">
    <property type="term" value="F:metal ion binding"/>
    <property type="evidence" value="ECO:0007669"/>
    <property type="project" value="UniProtKB-KW"/>
</dbReference>
<comment type="caution">
    <text evidence="11">Lacks conserved residue(s) required for the propagation of feature annotation.</text>
</comment>
<dbReference type="GO" id="GO:0009432">
    <property type="term" value="P:SOS response"/>
    <property type="evidence" value="ECO:0007669"/>
    <property type="project" value="TreeGrafter"/>
</dbReference>
<evidence type="ECO:0000256" key="3">
    <source>
        <dbReference type="ARBA" id="ARBA00022741"/>
    </source>
</evidence>
<keyword evidence="4 11" id="KW-0378">Hydrolase</keyword>
<feature type="binding site" evidence="11">
    <location>
        <position position="193"/>
    </location>
    <ligand>
        <name>[4Fe-4S] cluster</name>
        <dbReference type="ChEBI" id="CHEBI:49883"/>
    </ligand>
</feature>
<dbReference type="InterPro" id="IPR010614">
    <property type="entry name" value="RAD3-like_helicase_DEAD"/>
</dbReference>
<dbReference type="EC" id="5.6.2.3" evidence="11"/>
<evidence type="ECO:0000256" key="4">
    <source>
        <dbReference type="ARBA" id="ARBA00022801"/>
    </source>
</evidence>
<comment type="cofactor">
    <cofactor evidence="11">
        <name>[4Fe-4S] cluster</name>
        <dbReference type="ChEBI" id="CHEBI:49883"/>
    </cofactor>
    <text evidence="11">Binds 1 [4Fe-4S] cluster.</text>
</comment>
<sequence length="687" mass="76763">MLSDKSKQAIRDVYQNIRDSLPDFAVRKSQNILVAEMAKTLAGNFDKNRRLIIAEAGTGTGKSLAYLIAGIPLATEAKKTLVISTATIALQEQLLHKELPFFRRQSGLKFEFALVKGRQRYCCEQKLAMFAQADDQIELLADLATIPKKRDLQLIKRLFTAYAAGKWKGDIDSWPTQIPDDIWQLVVSDRHSCSKSFSAHRNCPFHKAREALDQCDVLIVNHALLLADLELGGGIILPKPEDCYYVLDEAHHLPRITRDFSSAHASVLGAKAWLQTMAVSMRQLTQAIASSEISDPVTKLLSSINTISKELTKIHSLMSANDRQFSDDSWRFADGELPEALAELAANMNHETKRGVSQTAKIVDILAEQVKQDQLPQVKANKLIAEVGFYLQRIENLHQVWNMLIKETKGTPLAKWVEKSGSRQDDHIFAASLIDVDSKLEHMLWSQCGAAILTSATLTSLGNFNYFRRQVGLLNDASTQHLQLDSPFEFEQAELYIPNLALAPNEHGFTELLAEKLPSLLPDKKASLVLFSSYRQMNQVAEIIRNTTKLELLVQKESSRAEQLQKHAENVKANKTSILFGTSSLSEGLDLPGDLLTNLIITKIPFSVPTSPVEEAQSEWITKSGGNPFMQVSVPEASKKLIQSCGRLLRKEKDSGRITLLDRRVVSKRYGPALLNSLPPYKRNIEF</sequence>
<dbReference type="GO" id="GO:0006281">
    <property type="term" value="P:DNA repair"/>
    <property type="evidence" value="ECO:0007669"/>
    <property type="project" value="TreeGrafter"/>
</dbReference>
<gene>
    <name evidence="11" type="primary">dinG</name>
    <name evidence="13" type="ORF">NVI5450_1007</name>
</gene>
<protein>
    <recommendedName>
        <fullName evidence="11">ATP-dependent DNA helicase DinG</fullName>
        <ecNumber evidence="11">5.6.2.3</ecNumber>
    </recommendedName>
    <alternativeName>
        <fullName evidence="11">DNA 5'-3' helicase DinG</fullName>
    </alternativeName>
</protein>
<keyword evidence="10 11" id="KW-0413">Isomerase</keyword>
<dbReference type="Proteomes" id="UP000183794">
    <property type="component" value="Unassembled WGS sequence"/>
</dbReference>
<evidence type="ECO:0000256" key="2">
    <source>
        <dbReference type="ARBA" id="ARBA00022723"/>
    </source>
</evidence>
<evidence type="ECO:0000256" key="8">
    <source>
        <dbReference type="ARBA" id="ARBA00023014"/>
    </source>
</evidence>
<dbReference type="NCBIfam" id="NF008729">
    <property type="entry name" value="PRK11747.1"/>
    <property type="match status" value="1"/>
</dbReference>
<comment type="catalytic activity">
    <reaction evidence="11">
        <text>ATP + H2O = ADP + phosphate + H(+)</text>
        <dbReference type="Rhea" id="RHEA:13065"/>
        <dbReference type="ChEBI" id="CHEBI:15377"/>
        <dbReference type="ChEBI" id="CHEBI:15378"/>
        <dbReference type="ChEBI" id="CHEBI:30616"/>
        <dbReference type="ChEBI" id="CHEBI:43474"/>
        <dbReference type="ChEBI" id="CHEBI:456216"/>
        <dbReference type="EC" id="5.6.2.3"/>
    </reaction>
</comment>
<dbReference type="PANTHER" id="PTHR11472:SF59">
    <property type="entry name" value="ATP-DEPENDENT DNA HELICASE DING"/>
    <property type="match status" value="1"/>
</dbReference>
<dbReference type="InterPro" id="IPR039000">
    <property type="entry name" value="DinG_proteobact"/>
</dbReference>
<feature type="binding site" evidence="11">
    <location>
        <position position="123"/>
    </location>
    <ligand>
        <name>[4Fe-4S] cluster</name>
        <dbReference type="ChEBI" id="CHEBI:49883"/>
    </ligand>
</feature>